<reference evidence="5 6" key="1">
    <citation type="submission" date="2019-03" db="EMBL/GenBank/DDBJ databases">
        <authorList>
            <person name="Gaulin E."/>
            <person name="Dumas B."/>
        </authorList>
    </citation>
    <scope>NUCLEOTIDE SEQUENCE [LARGE SCALE GENOMIC DNA]</scope>
    <source>
        <strain evidence="5">CBS 568.67</strain>
    </source>
</reference>
<feature type="compositionally biased region" description="Low complexity" evidence="3">
    <location>
        <begin position="216"/>
        <end position="230"/>
    </location>
</feature>
<feature type="region of interest" description="Disordered" evidence="3">
    <location>
        <begin position="107"/>
        <end position="298"/>
    </location>
</feature>
<dbReference type="PROSITE" id="PS00354">
    <property type="entry name" value="HMGI_Y"/>
    <property type="match status" value="1"/>
</dbReference>
<feature type="compositionally biased region" description="Low complexity" evidence="3">
    <location>
        <begin position="2521"/>
        <end position="2533"/>
    </location>
</feature>
<dbReference type="InterPro" id="IPR000637">
    <property type="entry name" value="HMGI/Y_DNA-bd_CS"/>
</dbReference>
<feature type="region of interest" description="Disordered" evidence="3">
    <location>
        <begin position="2521"/>
        <end position="2541"/>
    </location>
</feature>
<feature type="region of interest" description="Disordered" evidence="3">
    <location>
        <begin position="1669"/>
        <end position="1783"/>
    </location>
</feature>
<accession>A0A485KX52</accession>
<feature type="compositionally biased region" description="Polar residues" evidence="3">
    <location>
        <begin position="397"/>
        <end position="411"/>
    </location>
</feature>
<dbReference type="Proteomes" id="UP000332933">
    <property type="component" value="Unassembled WGS sequence"/>
</dbReference>
<feature type="compositionally biased region" description="Acidic residues" evidence="3">
    <location>
        <begin position="626"/>
        <end position="636"/>
    </location>
</feature>
<keyword evidence="6" id="KW-1185">Reference proteome</keyword>
<feature type="compositionally biased region" description="Polar residues" evidence="3">
    <location>
        <begin position="1766"/>
        <end position="1776"/>
    </location>
</feature>
<reference evidence="4" key="2">
    <citation type="submission" date="2019-06" db="EMBL/GenBank/DDBJ databases">
        <title>Genomics analysis of Aphanomyces spp. identifies a new class of oomycete effector associated with host adaptation.</title>
        <authorList>
            <person name="Gaulin E."/>
        </authorList>
    </citation>
    <scope>NUCLEOTIDE SEQUENCE</scope>
    <source>
        <strain evidence="4">CBS 578.67</strain>
    </source>
</reference>
<evidence type="ECO:0000256" key="3">
    <source>
        <dbReference type="SAM" id="MobiDB-lite"/>
    </source>
</evidence>
<dbReference type="EMBL" id="CAADRA010005440">
    <property type="protein sequence ID" value="VFT89879.1"/>
    <property type="molecule type" value="Genomic_DNA"/>
</dbReference>
<feature type="region of interest" description="Disordered" evidence="3">
    <location>
        <begin position="2153"/>
        <end position="2258"/>
    </location>
</feature>
<dbReference type="GO" id="GO:0006355">
    <property type="term" value="P:regulation of DNA-templated transcription"/>
    <property type="evidence" value="ECO:0007669"/>
    <property type="project" value="InterPro"/>
</dbReference>
<feature type="compositionally biased region" description="Polar residues" evidence="3">
    <location>
        <begin position="2241"/>
        <end position="2251"/>
    </location>
</feature>
<feature type="compositionally biased region" description="Pro residues" evidence="3">
    <location>
        <begin position="508"/>
        <end position="517"/>
    </location>
</feature>
<evidence type="ECO:0000256" key="2">
    <source>
        <dbReference type="ARBA" id="ARBA00023242"/>
    </source>
</evidence>
<feature type="compositionally biased region" description="Basic and acidic residues" evidence="3">
    <location>
        <begin position="333"/>
        <end position="349"/>
    </location>
</feature>
<dbReference type="GO" id="GO:0005634">
    <property type="term" value="C:nucleus"/>
    <property type="evidence" value="ECO:0007669"/>
    <property type="project" value="UniProtKB-SubCell"/>
</dbReference>
<feature type="compositionally biased region" description="Polar residues" evidence="3">
    <location>
        <begin position="1874"/>
        <end position="1890"/>
    </location>
</feature>
<feature type="compositionally biased region" description="Low complexity" evidence="3">
    <location>
        <begin position="168"/>
        <end position="182"/>
    </location>
</feature>
<proteinExistence type="predicted"/>
<feature type="compositionally biased region" description="Low complexity" evidence="3">
    <location>
        <begin position="1675"/>
        <end position="1685"/>
    </location>
</feature>
<evidence type="ECO:0000313" key="6">
    <source>
        <dbReference type="Proteomes" id="UP000332933"/>
    </source>
</evidence>
<evidence type="ECO:0000313" key="5">
    <source>
        <dbReference type="EMBL" id="VFT89879.1"/>
    </source>
</evidence>
<feature type="compositionally biased region" description="Low complexity" evidence="3">
    <location>
        <begin position="2156"/>
        <end position="2176"/>
    </location>
</feature>
<feature type="compositionally biased region" description="Basic and acidic residues" evidence="3">
    <location>
        <begin position="22"/>
        <end position="40"/>
    </location>
</feature>
<feature type="region of interest" description="Disordered" evidence="3">
    <location>
        <begin position="1066"/>
        <end position="1191"/>
    </location>
</feature>
<feature type="compositionally biased region" description="Pro residues" evidence="3">
    <location>
        <begin position="1015"/>
        <end position="1030"/>
    </location>
</feature>
<evidence type="ECO:0000256" key="1">
    <source>
        <dbReference type="ARBA" id="ARBA00004123"/>
    </source>
</evidence>
<feature type="compositionally biased region" description="Basic and acidic residues" evidence="3">
    <location>
        <begin position="675"/>
        <end position="688"/>
    </location>
</feature>
<feature type="compositionally biased region" description="Polar residues" evidence="3">
    <location>
        <begin position="521"/>
        <end position="538"/>
    </location>
</feature>
<feature type="region of interest" description="Disordered" evidence="3">
    <location>
        <begin position="1475"/>
        <end position="1548"/>
    </location>
</feature>
<feature type="compositionally biased region" description="Polar residues" evidence="3">
    <location>
        <begin position="1708"/>
        <end position="1722"/>
    </location>
</feature>
<organism evidence="5 6">
    <name type="scientific">Aphanomyces stellatus</name>
    <dbReference type="NCBI Taxonomy" id="120398"/>
    <lineage>
        <taxon>Eukaryota</taxon>
        <taxon>Sar</taxon>
        <taxon>Stramenopiles</taxon>
        <taxon>Oomycota</taxon>
        <taxon>Saprolegniomycetes</taxon>
        <taxon>Saprolegniales</taxon>
        <taxon>Verrucalvaceae</taxon>
        <taxon>Aphanomyces</taxon>
    </lineage>
</organism>
<feature type="region of interest" description="Disordered" evidence="3">
    <location>
        <begin position="1834"/>
        <end position="2015"/>
    </location>
</feature>
<feature type="region of interest" description="Disordered" evidence="3">
    <location>
        <begin position="327"/>
        <end position="777"/>
    </location>
</feature>
<feature type="compositionally biased region" description="Polar residues" evidence="3">
    <location>
        <begin position="1070"/>
        <end position="1082"/>
    </location>
</feature>
<feature type="compositionally biased region" description="Basic residues" evidence="3">
    <location>
        <begin position="464"/>
        <end position="474"/>
    </location>
</feature>
<feature type="compositionally biased region" description="Basic and acidic residues" evidence="3">
    <location>
        <begin position="1695"/>
        <end position="1707"/>
    </location>
</feature>
<feature type="compositionally biased region" description="Polar residues" evidence="3">
    <location>
        <begin position="2192"/>
        <end position="2201"/>
    </location>
</feature>
<feature type="compositionally biased region" description="Low complexity" evidence="3">
    <location>
        <begin position="1475"/>
        <end position="1492"/>
    </location>
</feature>
<comment type="subcellular location">
    <subcellularLocation>
        <location evidence="1">Nucleus</location>
    </subcellularLocation>
</comment>
<feature type="compositionally biased region" description="Basic and acidic residues" evidence="3">
    <location>
        <begin position="1858"/>
        <end position="1872"/>
    </location>
</feature>
<feature type="compositionally biased region" description="Pro residues" evidence="3">
    <location>
        <begin position="480"/>
        <end position="491"/>
    </location>
</feature>
<feature type="compositionally biased region" description="Basic and acidic residues" evidence="3">
    <location>
        <begin position="435"/>
        <end position="463"/>
    </location>
</feature>
<feature type="compositionally biased region" description="Low complexity" evidence="3">
    <location>
        <begin position="1114"/>
        <end position="1123"/>
    </location>
</feature>
<dbReference type="EMBL" id="VJMH01005419">
    <property type="protein sequence ID" value="KAF0696202.1"/>
    <property type="molecule type" value="Genomic_DNA"/>
</dbReference>
<gene>
    <name evidence="5" type="primary">Aste57867_13034</name>
    <name evidence="4" type="ORF">As57867_012986</name>
    <name evidence="5" type="ORF">ASTE57867_13034</name>
</gene>
<feature type="compositionally biased region" description="Low complexity" evidence="3">
    <location>
        <begin position="107"/>
        <end position="123"/>
    </location>
</feature>
<feature type="compositionally biased region" description="Low complexity" evidence="3">
    <location>
        <begin position="550"/>
        <end position="565"/>
    </location>
</feature>
<feature type="compositionally biased region" description="Low complexity" evidence="3">
    <location>
        <begin position="1152"/>
        <end position="1165"/>
    </location>
</feature>
<keyword evidence="2" id="KW-0539">Nucleus</keyword>
<sequence length="2541" mass="274402">MVNDEIGPPSSLAPTATDEEQAADRADEATTHTRDVEDGTVHITSGTESTEETVATADIGSIAGTKRKRQDEQYGPTDTVAAETDAISTDTRRPSRFAAFLSSSFDVVGGVDVPVESPPSETNPSPPPAEEEPPLQDETASSNPLGVSTPLPDAIITAPASPIRGGTAPSSVVEVAPSPSRATAETINLPTQPAEPNASLPSRNPLLKAGADEGGSPPAATAASTSQDTTQPPPVKKARVVVGDFVTSPPTTLSIASDKARVDAAPVSQPKKSSPTETTGTVPPQAKKTLGADKKPKKAGVNFLAALMTGTAQRPRKAIVAKVAQGLAPLLPRADKKSATQPKEAKKELLSAAPSAHPHQPTPSTGFAVVPSTRQLKAPPPLAKKAMKPNVARNDTKNATPSAGIQKSPSIVVQKLGASMKKDMTPPTRRMLSHTSDDRSDTSDDEYHVPESKYKGETTDRLRTLSRQRTRKPSHASMSSPPPQYLLPPPTTKGATKSVDVKKVASPVKPPMNPPLIIPSWLNTTPKPASEAKTNTSPAKKRPLKSASSPVTTTEAAPPDAPTTASRIPALGTTSLSMGKKRRKTTGTEQRLLRALPRRFKTAETLKSDRRRGGKPFDGYSRSAQVEEDDDATEDDAPIRPPDVSRKMRSSRRAKAPTSPETIDLVSPPGSPSHPSDDETADKNDDVRRRGKKTNRWHAVPKTPTTKDLSLVVMRPSQTNNAPTDATPPKRGRGRPKKWPVAVPNAQANAETLPPTDKPTPEKKQASPASTATGDEEICVDEVAPSPQRPTLAAVAQPVDPAVVAPIARANEGSLLREEAATPQTTQAANEHPPSGPAAIATPNEIRLGAATANGPVPAMYFRWADGSHRRTPQGWTFPLVSCCTLWVCWFHGTGSIGPFRYFSPEDLGDDESVGRFTVARRFVCGFLKSTGDMPTNVSISMSLKMFDISYRSVVTRARLDQKTMAAMDYIQAIAAFATAARRNSNNDQPPLMHAQAVPPAMQETLSSIQLGDQPPQPTITLNPPPPPVPMVTRRESTAQQTTPDPVVTHHTMPRLRATRIFHALPAMPTTPTSGPEQTVATHQADHQATEPPSPSSDQERSSSFAPHESHQMAPATTPAPAAMGQANGIPFTTHASRRNMPIPGPPPPMNAAPAAPAPSSFQAARPPPLHQPSWPQAAPRTAPSTLMTAPPPRPTSGWWDFFWPDGTHRRVPPKWSFPDMPCRDLWTHWFCHVGQVCPYRFLRNWDMPTPRAMQELARRRLIFEPLEAMAAEMGISPVAIAQLTPYESTRLFDACFAKLLTLSRRDSLVPAHVVDLHFSRFYFFFVTMEPPPSVVPGFFPWLSDQTIRRTPESNWTVPDCTCHALWHLWFRGDPSIGMGPYRLVTDGDLLPTSIDQWQAPRGVMRALASRAATYFMLSDEAILALPPIAVGIVLIKSIEIVASECPAIRGTPLEVANTPYTTVWRALCPEWRPPVQVTPQPITTTKTTRNRPPQPPRPDNPATMPSTQDIDVVSPPVVPPTSTTTATETMEVPTQEPGEQPSPPVMGSIWNFPPPPGTTTCGSLWVMWFHGTTDAFPHPLRTIPSMMLCRDDGSKAAYTAIEALVSLVASVAATRLQLVDSIDGIAKLLVAESLGLMRKTLAFLTTPAMKAGEMPYMAVHDLFFSGQTAPDSGSTSRRTTNTNTPSQSKKRPGHAMERASPKRRLESSSLDKVTTPTTMETTHGDATDVATVDLTHETEDAVPDQQGALVRTSPKPAEEDIASGTEATSRPTTPSIDMDNGVDVPVEDDGACLHEDGDADTTTVNVETAISPIAAAVATPGWMAVSQEVPPSPAMLTMNSPQLDEPVTSPGAASPLSEDHHAKQPMAHEEASTEVTPESNVATPVQVDNSSTLTTPASPPPVVPTTTEENDVEDIAIVTRPDAESRGRSDPSSPPVESPAVVAHPPQSNIPFAPLPEQTPRPHLEQPPRPHENQGSWRDDNTEEPPTPEWRRVRQQRRASTQEVVVPPPSPSRGMPAHVWPGGARRQVPPDWIFPNLPCRPMWIYWFLGDPVRAIPPFRLLAPQDLIGGISIANYTSTENAMSLFVAVAVKTQIVRAVADLERPAIDVGELLYVFDAAVDALCRGPFAGQVVAEVANMLCSVLHSRLLSGQATNQPARAQQPHQQQQEPRQYQRQTPAQPTRFQPPPHGQQRATTKQWPPQNGFHGPSSSPNAAIPELAILTSTPPPSPPSREDGRRRPLSSSQPRTPQASPKPPSLLATLSCESLWKMWFHGDESRAPLRTNTDGMRDMAIARALVEELMLVALDYDMVMSVETMAAESSSHEIFAVAFPRFLERLCPPEAGKLASDAPAPTATDKCDRVFATMTRTARVRRVSNFFFWPPAASGDQHVARTPPTWAFPSTTCRTLWYLWFRGDTMQQIGPLRFLQTNDVHDRKVLEKARVVMRTLVGLARAPVVTIAAMDQATFVAEFEFVYGLLMFRNPRGRSLAGHGPKFIKPAMVPSVDFARVADAISALGQPTTTTTTKVTKPTTKTSKKGSLG</sequence>
<feature type="compositionally biased region" description="Low complexity" evidence="3">
    <location>
        <begin position="1513"/>
        <end position="1535"/>
    </location>
</feature>
<protein>
    <submittedName>
        <fullName evidence="5">Aste57867_13034 protein</fullName>
    </submittedName>
</protein>
<feature type="region of interest" description="Disordered" evidence="3">
    <location>
        <begin position="1"/>
        <end position="93"/>
    </location>
</feature>
<feature type="region of interest" description="Disordered" evidence="3">
    <location>
        <begin position="1010"/>
        <end position="1048"/>
    </location>
</feature>
<name>A0A485KX52_9STRA</name>
<feature type="compositionally biased region" description="Basic and acidic residues" evidence="3">
    <location>
        <begin position="1961"/>
        <end position="1981"/>
    </location>
</feature>
<feature type="compositionally biased region" description="Polar residues" evidence="3">
    <location>
        <begin position="270"/>
        <end position="282"/>
    </location>
</feature>
<evidence type="ECO:0000313" key="4">
    <source>
        <dbReference type="EMBL" id="KAF0696202.1"/>
    </source>
</evidence>